<gene>
    <name evidence="5" type="ORF">NX801_20410</name>
</gene>
<dbReference type="RefSeq" id="WP_258789240.1">
    <property type="nucleotide sequence ID" value="NZ_JANUGQ010000018.1"/>
</dbReference>
<keyword evidence="2 4" id="KW-0472">Membrane</keyword>
<protein>
    <recommendedName>
        <fullName evidence="7">Mce-associated membrane protein</fullName>
    </recommendedName>
</protein>
<comment type="subcellular location">
    <subcellularLocation>
        <location evidence="1">Membrane</location>
    </subcellularLocation>
</comment>
<feature type="region of interest" description="Disordered" evidence="3">
    <location>
        <begin position="1"/>
        <end position="60"/>
    </location>
</feature>
<organism evidence="5 6">
    <name type="scientific">Streptomyces pyxinae</name>
    <dbReference type="NCBI Taxonomy" id="2970734"/>
    <lineage>
        <taxon>Bacteria</taxon>
        <taxon>Bacillati</taxon>
        <taxon>Actinomycetota</taxon>
        <taxon>Actinomycetes</taxon>
        <taxon>Kitasatosporales</taxon>
        <taxon>Streptomycetaceae</taxon>
        <taxon>Streptomyces</taxon>
    </lineage>
</organism>
<dbReference type="Gene3D" id="3.10.450.50">
    <property type="match status" value="1"/>
</dbReference>
<keyword evidence="4" id="KW-1133">Transmembrane helix</keyword>
<evidence type="ECO:0000256" key="2">
    <source>
        <dbReference type="ARBA" id="ARBA00023136"/>
    </source>
</evidence>
<accession>A0ABT2CKM9</accession>
<proteinExistence type="predicted"/>
<dbReference type="SUPFAM" id="SSF54427">
    <property type="entry name" value="NTF2-like"/>
    <property type="match status" value="1"/>
</dbReference>
<evidence type="ECO:0000313" key="6">
    <source>
        <dbReference type="Proteomes" id="UP001431313"/>
    </source>
</evidence>
<feature type="transmembrane region" description="Helical" evidence="4">
    <location>
        <begin position="65"/>
        <end position="86"/>
    </location>
</feature>
<dbReference type="EMBL" id="JANUGQ010000018">
    <property type="protein sequence ID" value="MCS0637974.1"/>
    <property type="molecule type" value="Genomic_DNA"/>
</dbReference>
<dbReference type="InterPro" id="IPR032710">
    <property type="entry name" value="NTF2-like_dom_sf"/>
</dbReference>
<keyword evidence="4" id="KW-0812">Transmembrane</keyword>
<evidence type="ECO:0008006" key="7">
    <source>
        <dbReference type="Google" id="ProtNLM"/>
    </source>
</evidence>
<evidence type="ECO:0000256" key="4">
    <source>
        <dbReference type="SAM" id="Phobius"/>
    </source>
</evidence>
<sequence length="235" mass="24740">MSTTRHLINRRRRLATVTASRTGPSPLAAPPGADRRVPAGRPARRRRATGTEEPATAETPRRRHLVLPVALGVATVLLGAFASWAATEAAALRDRPAVRNTALTDAARTSEAKGEITKAVNALFSYNYAAPAATDAAIRDRLTGPAVAQHRALLAPVRQQAAAQKLLLTTTVTQSGVELIDGDRARLLIYADQTNTRTAAAKDGTTHGAAMFAVDAVRGDGTWRIAAIDTWGAGA</sequence>
<evidence type="ECO:0000256" key="1">
    <source>
        <dbReference type="ARBA" id="ARBA00004370"/>
    </source>
</evidence>
<name>A0ABT2CKM9_9ACTN</name>
<comment type="caution">
    <text evidence="5">The sequence shown here is derived from an EMBL/GenBank/DDBJ whole genome shotgun (WGS) entry which is preliminary data.</text>
</comment>
<dbReference type="PANTHER" id="PTHR37042:SF4">
    <property type="entry name" value="OUTER MEMBRANE PROTEIN RV1973"/>
    <property type="match status" value="1"/>
</dbReference>
<dbReference type="Proteomes" id="UP001431313">
    <property type="component" value="Unassembled WGS sequence"/>
</dbReference>
<reference evidence="5" key="1">
    <citation type="submission" date="2022-08" db="EMBL/GenBank/DDBJ databases">
        <authorList>
            <person name="Somphong A."/>
            <person name="Phongsopitanun W."/>
        </authorList>
    </citation>
    <scope>NUCLEOTIDE SEQUENCE</scope>
    <source>
        <strain evidence="5">LP05-1</strain>
    </source>
</reference>
<keyword evidence="6" id="KW-1185">Reference proteome</keyword>
<dbReference type="PANTHER" id="PTHR37042">
    <property type="entry name" value="OUTER MEMBRANE PROTEIN RV1973"/>
    <property type="match status" value="1"/>
</dbReference>
<evidence type="ECO:0000256" key="3">
    <source>
        <dbReference type="SAM" id="MobiDB-lite"/>
    </source>
</evidence>
<evidence type="ECO:0000313" key="5">
    <source>
        <dbReference type="EMBL" id="MCS0637974.1"/>
    </source>
</evidence>